<evidence type="ECO:0000313" key="8">
    <source>
        <dbReference type="Proteomes" id="UP000034108"/>
    </source>
</evidence>
<keyword evidence="4 6" id="KW-1133">Transmembrane helix</keyword>
<comment type="subcellular location">
    <subcellularLocation>
        <location evidence="1">Membrane</location>
        <topology evidence="1">Single-pass membrane protein</topology>
    </subcellularLocation>
</comment>
<evidence type="ECO:0000256" key="5">
    <source>
        <dbReference type="ARBA" id="ARBA00023136"/>
    </source>
</evidence>
<dbReference type="GO" id="GO:0016020">
    <property type="term" value="C:membrane"/>
    <property type="evidence" value="ECO:0007669"/>
    <property type="project" value="UniProtKB-SubCell"/>
</dbReference>
<evidence type="ECO:0000256" key="6">
    <source>
        <dbReference type="SAM" id="Phobius"/>
    </source>
</evidence>
<accession>A0A0G0VIZ8</accession>
<dbReference type="Proteomes" id="UP000034108">
    <property type="component" value="Unassembled WGS sequence"/>
</dbReference>
<dbReference type="Gene3D" id="1.20.1440.20">
    <property type="entry name" value="LemA-like domain"/>
    <property type="match status" value="1"/>
</dbReference>
<keyword evidence="5 6" id="KW-0472">Membrane</keyword>
<dbReference type="InterPro" id="IPR007156">
    <property type="entry name" value="MamQ_LemA"/>
</dbReference>
<proteinExistence type="inferred from homology"/>
<evidence type="ECO:0000256" key="4">
    <source>
        <dbReference type="ARBA" id="ARBA00022989"/>
    </source>
</evidence>
<dbReference type="PATRIC" id="fig|1619048.3.peg.206"/>
<keyword evidence="3 6" id="KW-0812">Transmembrane</keyword>
<sequence length="190" mass="20902">MSKTTKIALGIVGIAIIIALALVSMYNGLVRGNETVTTAWAQVETQYQRRFDLIPNLVESVKSVLKQEQTVFGDLAEARTKYAGAVSPEAKVAAANGVESVLSRLLVIMENYPQLKSNETVQTLMAQLEGAENRISVERSRYNESVKVFNIKVKTFPTNMIAGWFGFSPRTMFEAVKGAETAPKVDLKIE</sequence>
<name>A0A0G0VIZ8_9BACT</name>
<dbReference type="Pfam" id="PF04011">
    <property type="entry name" value="LemA"/>
    <property type="match status" value="1"/>
</dbReference>
<dbReference type="SUPFAM" id="SSF140478">
    <property type="entry name" value="LemA-like"/>
    <property type="match status" value="1"/>
</dbReference>
<evidence type="ECO:0000256" key="1">
    <source>
        <dbReference type="ARBA" id="ARBA00004167"/>
    </source>
</evidence>
<reference evidence="7 8" key="1">
    <citation type="journal article" date="2015" name="Nature">
        <title>rRNA introns, odd ribosomes, and small enigmatic genomes across a large radiation of phyla.</title>
        <authorList>
            <person name="Brown C.T."/>
            <person name="Hug L.A."/>
            <person name="Thomas B.C."/>
            <person name="Sharon I."/>
            <person name="Castelle C.J."/>
            <person name="Singh A."/>
            <person name="Wilkins M.J."/>
            <person name="Williams K.H."/>
            <person name="Banfield J.F."/>
        </authorList>
    </citation>
    <scope>NUCLEOTIDE SEQUENCE [LARGE SCALE GENOMIC DNA]</scope>
</reference>
<evidence type="ECO:0000256" key="3">
    <source>
        <dbReference type="ARBA" id="ARBA00022692"/>
    </source>
</evidence>
<dbReference type="PANTHER" id="PTHR34478">
    <property type="entry name" value="PROTEIN LEMA"/>
    <property type="match status" value="1"/>
</dbReference>
<feature type="transmembrane region" description="Helical" evidence="6">
    <location>
        <begin position="7"/>
        <end position="26"/>
    </location>
</feature>
<dbReference type="STRING" id="1619048.UU49_C0005G0034"/>
<dbReference type="InterPro" id="IPR023353">
    <property type="entry name" value="LemA-like_dom_sf"/>
</dbReference>
<comment type="caution">
    <text evidence="7">The sequence shown here is derived from an EMBL/GenBank/DDBJ whole genome shotgun (WGS) entry which is preliminary data.</text>
</comment>
<protein>
    <submittedName>
        <fullName evidence="7">LemA protein</fullName>
    </submittedName>
</protein>
<evidence type="ECO:0000313" key="7">
    <source>
        <dbReference type="EMBL" id="KKR99576.1"/>
    </source>
</evidence>
<dbReference type="AlphaFoldDB" id="A0A0G0VIZ8"/>
<evidence type="ECO:0000256" key="2">
    <source>
        <dbReference type="ARBA" id="ARBA00008854"/>
    </source>
</evidence>
<comment type="similarity">
    <text evidence="2">Belongs to the LemA family.</text>
</comment>
<dbReference type="PANTHER" id="PTHR34478:SF2">
    <property type="entry name" value="MEMBRANE PROTEIN"/>
    <property type="match status" value="1"/>
</dbReference>
<gene>
    <name evidence="7" type="ORF">UU49_C0005G0034</name>
</gene>
<organism evidence="7 8">
    <name type="scientific">Candidatus Magasanikbacteria bacterium GW2011_GWC2_41_17</name>
    <dbReference type="NCBI Taxonomy" id="1619048"/>
    <lineage>
        <taxon>Bacteria</taxon>
        <taxon>Candidatus Magasanikiibacteriota</taxon>
    </lineage>
</organism>
<dbReference type="EMBL" id="LCAV01000005">
    <property type="protein sequence ID" value="KKR99576.1"/>
    <property type="molecule type" value="Genomic_DNA"/>
</dbReference>